<protein>
    <submittedName>
        <fullName evidence="2">Uncharacterized protein</fullName>
    </submittedName>
</protein>
<proteinExistence type="predicted"/>
<evidence type="ECO:0000313" key="3">
    <source>
        <dbReference type="Proteomes" id="UP000441754"/>
    </source>
</evidence>
<keyword evidence="1" id="KW-0812">Transmembrane</keyword>
<keyword evidence="1" id="KW-0472">Membrane</keyword>
<gene>
    <name evidence="2" type="ORF">GJJ30_05230</name>
</gene>
<dbReference type="EMBL" id="WJXZ01000002">
    <property type="protein sequence ID" value="MRS60687.1"/>
    <property type="molecule type" value="Genomic_DNA"/>
</dbReference>
<dbReference type="AlphaFoldDB" id="A0A7K0EFT4"/>
<keyword evidence="3" id="KW-1185">Reference proteome</keyword>
<dbReference type="Proteomes" id="UP000441754">
    <property type="component" value="Unassembled WGS sequence"/>
</dbReference>
<evidence type="ECO:0000313" key="2">
    <source>
        <dbReference type="EMBL" id="MRS60687.1"/>
    </source>
</evidence>
<name>A0A7K0EFT4_9BACT</name>
<accession>A0A7K0EFT4</accession>
<dbReference type="RefSeq" id="WP_154173884.1">
    <property type="nucleotide sequence ID" value="NZ_WJXZ01000002.1"/>
</dbReference>
<evidence type="ECO:0000256" key="1">
    <source>
        <dbReference type="SAM" id="Phobius"/>
    </source>
</evidence>
<keyword evidence="1" id="KW-1133">Transmembrane helix</keyword>
<feature type="transmembrane region" description="Helical" evidence="1">
    <location>
        <begin position="44"/>
        <end position="64"/>
    </location>
</feature>
<dbReference type="OrthoDB" id="941642at2"/>
<reference evidence="2 3" key="1">
    <citation type="journal article" date="2018" name="Antonie Van Leeuwenhoek">
        <title>Larkinella terrae sp. nov., isolated from soil on Jeju Island, South Korea.</title>
        <authorList>
            <person name="Ten L.N."/>
            <person name="Jeon J."/>
            <person name="Park S.J."/>
            <person name="Park S."/>
            <person name="Lee S.Y."/>
            <person name="Kim M.K."/>
            <person name="Jung H.Y."/>
        </authorList>
    </citation>
    <scope>NUCLEOTIDE SEQUENCE [LARGE SCALE GENOMIC DNA]</scope>
    <source>
        <strain evidence="2 3">KCTC 52001</strain>
    </source>
</reference>
<feature type="transmembrane region" description="Helical" evidence="1">
    <location>
        <begin position="76"/>
        <end position="94"/>
    </location>
</feature>
<comment type="caution">
    <text evidence="2">The sequence shown here is derived from an EMBL/GenBank/DDBJ whole genome shotgun (WGS) entry which is preliminary data.</text>
</comment>
<sequence>MERFATLLVASICTAPLFFFLVSGLVFASNRGLNGDSGLAAAYLGTWGGFLAAFVGFFVVWFLARYYLAENYLRYLQIYDGVALVGWFVLYLNWTSDQPYSLDYSDRRAVLSIEARLPKSFLNGAKIDSLIEFQYIGQDMDEPHPDQIREEGDFVILPWDTTPLDANKWKMRIFVYNKPVDFILNIPRHPQQSTEWSVWTAPVPEQQDGPLPDGVQQNLTIRYRFRLIPYGIQE</sequence>
<organism evidence="2 3">
    <name type="scientific">Larkinella terrae</name>
    <dbReference type="NCBI Taxonomy" id="2025311"/>
    <lineage>
        <taxon>Bacteria</taxon>
        <taxon>Pseudomonadati</taxon>
        <taxon>Bacteroidota</taxon>
        <taxon>Cytophagia</taxon>
        <taxon>Cytophagales</taxon>
        <taxon>Spirosomataceae</taxon>
        <taxon>Larkinella</taxon>
    </lineage>
</organism>